<dbReference type="AlphaFoldDB" id="A0A1M5RVB6"/>
<evidence type="ECO:0000256" key="2">
    <source>
        <dbReference type="RuleBase" id="RU003749"/>
    </source>
</evidence>
<dbReference type="Pfam" id="PF01740">
    <property type="entry name" value="STAS"/>
    <property type="match status" value="1"/>
</dbReference>
<comment type="similarity">
    <text evidence="1 2">Belongs to the anti-sigma-factor antagonist family.</text>
</comment>
<dbReference type="Proteomes" id="UP000184139">
    <property type="component" value="Unassembled WGS sequence"/>
</dbReference>
<dbReference type="GO" id="GO:0043856">
    <property type="term" value="F:anti-sigma factor antagonist activity"/>
    <property type="evidence" value="ECO:0007669"/>
    <property type="project" value="InterPro"/>
</dbReference>
<dbReference type="OrthoDB" id="280847at2"/>
<proteinExistence type="inferred from homology"/>
<dbReference type="PROSITE" id="PS50801">
    <property type="entry name" value="STAS"/>
    <property type="match status" value="1"/>
</dbReference>
<dbReference type="NCBIfam" id="TIGR00377">
    <property type="entry name" value="ant_ant_sig"/>
    <property type="match status" value="1"/>
</dbReference>
<accession>A0A1M5RVB6</accession>
<name>A0A1M5RVB6_9BACT</name>
<dbReference type="InterPro" id="IPR003658">
    <property type="entry name" value="Anti-sigma_ant"/>
</dbReference>
<feature type="domain" description="STAS" evidence="3">
    <location>
        <begin position="13"/>
        <end position="108"/>
    </location>
</feature>
<dbReference type="CDD" id="cd07043">
    <property type="entry name" value="STAS_anti-anti-sigma_factors"/>
    <property type="match status" value="1"/>
</dbReference>
<evidence type="ECO:0000256" key="1">
    <source>
        <dbReference type="ARBA" id="ARBA00009013"/>
    </source>
</evidence>
<organism evidence="4 5">
    <name type="scientific">Desulfofustis glycolicus DSM 9705</name>
    <dbReference type="NCBI Taxonomy" id="1121409"/>
    <lineage>
        <taxon>Bacteria</taxon>
        <taxon>Pseudomonadati</taxon>
        <taxon>Thermodesulfobacteriota</taxon>
        <taxon>Desulfobulbia</taxon>
        <taxon>Desulfobulbales</taxon>
        <taxon>Desulfocapsaceae</taxon>
        <taxon>Desulfofustis</taxon>
    </lineage>
</organism>
<dbReference type="InterPro" id="IPR002645">
    <property type="entry name" value="STAS_dom"/>
</dbReference>
<dbReference type="RefSeq" id="WP_073372800.1">
    <property type="nucleotide sequence ID" value="NZ_FQXS01000001.1"/>
</dbReference>
<evidence type="ECO:0000259" key="3">
    <source>
        <dbReference type="PROSITE" id="PS50801"/>
    </source>
</evidence>
<dbReference type="Gene3D" id="3.30.750.24">
    <property type="entry name" value="STAS domain"/>
    <property type="match status" value="1"/>
</dbReference>
<dbReference type="PANTHER" id="PTHR33495">
    <property type="entry name" value="ANTI-SIGMA FACTOR ANTAGONIST TM_1081-RELATED-RELATED"/>
    <property type="match status" value="1"/>
</dbReference>
<keyword evidence="5" id="KW-1185">Reference proteome</keyword>
<dbReference type="STRING" id="1121409.SAMN02745124_00019"/>
<dbReference type="EMBL" id="FQXS01000001">
    <property type="protein sequence ID" value="SHH30262.1"/>
    <property type="molecule type" value="Genomic_DNA"/>
</dbReference>
<evidence type="ECO:0000313" key="4">
    <source>
        <dbReference type="EMBL" id="SHH30262.1"/>
    </source>
</evidence>
<dbReference type="SUPFAM" id="SSF52091">
    <property type="entry name" value="SpoIIaa-like"/>
    <property type="match status" value="1"/>
</dbReference>
<dbReference type="PANTHER" id="PTHR33495:SF2">
    <property type="entry name" value="ANTI-SIGMA FACTOR ANTAGONIST TM_1081-RELATED"/>
    <property type="match status" value="1"/>
</dbReference>
<dbReference type="InterPro" id="IPR036513">
    <property type="entry name" value="STAS_dom_sf"/>
</dbReference>
<reference evidence="4 5" key="1">
    <citation type="submission" date="2016-11" db="EMBL/GenBank/DDBJ databases">
        <authorList>
            <person name="Jaros S."/>
            <person name="Januszkiewicz K."/>
            <person name="Wedrychowicz H."/>
        </authorList>
    </citation>
    <scope>NUCLEOTIDE SEQUENCE [LARGE SCALE GENOMIC DNA]</scope>
    <source>
        <strain evidence="4 5">DSM 9705</strain>
    </source>
</reference>
<evidence type="ECO:0000313" key="5">
    <source>
        <dbReference type="Proteomes" id="UP000184139"/>
    </source>
</evidence>
<protein>
    <recommendedName>
        <fullName evidence="2">Anti-sigma factor antagonist</fullName>
    </recommendedName>
</protein>
<sequence length="108" mass="11856">MKYTWTSEADCDILEISGNLDSNSAPAVSQCLDEYCAGTPRNLIIDLAQVDYISSAGLRVVIKVNHTQTATGKKVMLCGLKEYVREVFDMAGLSRILDIRDDRQAALA</sequence>
<gene>
    <name evidence="4" type="ORF">SAMN02745124_00019</name>
</gene>